<dbReference type="OrthoDB" id="9780392at2"/>
<comment type="caution">
    <text evidence="8">The sequence shown here is derived from an EMBL/GenBank/DDBJ whole genome shotgun (WGS) entry which is preliminary data.</text>
</comment>
<proteinExistence type="inferred from homology"/>
<dbReference type="Pfam" id="PF01243">
    <property type="entry name" value="PNPOx_N"/>
    <property type="match status" value="1"/>
</dbReference>
<evidence type="ECO:0000256" key="3">
    <source>
        <dbReference type="ARBA" id="ARBA00022643"/>
    </source>
</evidence>
<dbReference type="EC" id="1.4.3.5" evidence="8"/>
<feature type="binding site" evidence="5">
    <location>
        <position position="199"/>
    </location>
    <ligand>
        <name>FMN</name>
        <dbReference type="ChEBI" id="CHEBI:58210"/>
    </ligand>
</feature>
<feature type="domain" description="Pyridoxine 5'-phosphate oxidase dimerisation C-terminal" evidence="7">
    <location>
        <begin position="186"/>
        <end position="224"/>
    </location>
</feature>
<name>A0A4S4FMN2_9MICO</name>
<dbReference type="GO" id="GO:0004733">
    <property type="term" value="F:pyridoxamine phosphate oxidase activity"/>
    <property type="evidence" value="ECO:0007669"/>
    <property type="project" value="UniProtKB-EC"/>
</dbReference>
<dbReference type="PANTHER" id="PTHR10851">
    <property type="entry name" value="PYRIDOXINE-5-PHOSPHATE OXIDASE"/>
    <property type="match status" value="1"/>
</dbReference>
<sequence length="226" mass="24885">MESPTTSDLHDLLRAARMPSDEAPEFDVEIDDQPFEVYARWLAHAVDGGAAAPHTITLATVGADGAPDARTVLLREVWMPEASGERGAVGFATSADSPKGRQLSINPHAAAVSYWREQHRQVRMQGIVERAEPDTSAADYKDRGNGFKAAARVGQQSDPLPDDMTEQLERAREELDSDAEEVPEDWTVYRLIPTVIEFWQGQPGQAQRRIRFIRVAGAWAGIALVP</sequence>
<gene>
    <name evidence="8" type="ORF">E6C64_05365</name>
</gene>
<comment type="cofactor">
    <cofactor evidence="5">
        <name>FMN</name>
        <dbReference type="ChEBI" id="CHEBI:58210"/>
    </cofactor>
    <text evidence="5">Binds 1 FMN per subunit.</text>
</comment>
<organism evidence="8 9">
    <name type="scientific">Naasia lichenicola</name>
    <dbReference type="NCBI Taxonomy" id="2565933"/>
    <lineage>
        <taxon>Bacteria</taxon>
        <taxon>Bacillati</taxon>
        <taxon>Actinomycetota</taxon>
        <taxon>Actinomycetes</taxon>
        <taxon>Micrococcales</taxon>
        <taxon>Microbacteriaceae</taxon>
        <taxon>Naasia</taxon>
    </lineage>
</organism>
<dbReference type="GO" id="GO:0008615">
    <property type="term" value="P:pyridoxine biosynthetic process"/>
    <property type="evidence" value="ECO:0007669"/>
    <property type="project" value="InterPro"/>
</dbReference>
<dbReference type="InterPro" id="IPR019576">
    <property type="entry name" value="Pyridoxamine_oxidase_dimer_C"/>
</dbReference>
<dbReference type="PANTHER" id="PTHR10851:SF0">
    <property type="entry name" value="PYRIDOXINE-5'-PHOSPHATE OXIDASE"/>
    <property type="match status" value="1"/>
</dbReference>
<dbReference type="InterPro" id="IPR000659">
    <property type="entry name" value="Pyridox_Oxase"/>
</dbReference>
<evidence type="ECO:0000256" key="4">
    <source>
        <dbReference type="ARBA" id="ARBA00023002"/>
    </source>
</evidence>
<dbReference type="PIRSF" id="PIRSF000190">
    <property type="entry name" value="Pyd_amn-ph_oxd"/>
    <property type="match status" value="1"/>
</dbReference>
<accession>A0A4S4FMN2</accession>
<dbReference type="InterPro" id="IPR012349">
    <property type="entry name" value="Split_barrel_FMN-bd"/>
</dbReference>
<protein>
    <submittedName>
        <fullName evidence="8">Pyridoxal 5'-phosphate synthase</fullName>
        <ecNumber evidence="8">1.4.3.5</ecNumber>
    </submittedName>
</protein>
<keyword evidence="9" id="KW-1185">Reference proteome</keyword>
<feature type="binding site" evidence="5">
    <location>
        <begin position="156"/>
        <end position="157"/>
    </location>
    <ligand>
        <name>FMN</name>
        <dbReference type="ChEBI" id="CHEBI:58210"/>
    </ligand>
</feature>
<evidence type="ECO:0000259" key="7">
    <source>
        <dbReference type="Pfam" id="PF10590"/>
    </source>
</evidence>
<feature type="binding site" evidence="5">
    <location>
        <position position="99"/>
    </location>
    <ligand>
        <name>FMN</name>
        <dbReference type="ChEBI" id="CHEBI:58210"/>
    </ligand>
</feature>
<keyword evidence="3 5" id="KW-0288">FMN</keyword>
<feature type="binding site" evidence="5">
    <location>
        <position position="121"/>
    </location>
    <ligand>
        <name>FMN</name>
        <dbReference type="ChEBI" id="CHEBI:58210"/>
    </ligand>
</feature>
<feature type="domain" description="Pyridoxamine 5'-phosphate oxidase N-terminal" evidence="6">
    <location>
        <begin position="51"/>
        <end position="162"/>
    </location>
</feature>
<reference evidence="8 9" key="1">
    <citation type="submission" date="2019-04" db="EMBL/GenBank/DDBJ databases">
        <authorList>
            <person name="Jiang L."/>
        </authorList>
    </citation>
    <scope>NUCLEOTIDE SEQUENCE [LARGE SCALE GENOMIC DNA]</scope>
    <source>
        <strain evidence="8 9">YIM 131853</strain>
    </source>
</reference>
<evidence type="ECO:0000313" key="9">
    <source>
        <dbReference type="Proteomes" id="UP000309133"/>
    </source>
</evidence>
<dbReference type="Proteomes" id="UP000309133">
    <property type="component" value="Unassembled WGS sequence"/>
</dbReference>
<dbReference type="RefSeq" id="WP_136426628.1">
    <property type="nucleotide sequence ID" value="NZ_SSSM01000003.1"/>
</dbReference>
<comment type="similarity">
    <text evidence="1">Belongs to the pyridoxamine 5'-phosphate oxidase family.</text>
</comment>
<dbReference type="EMBL" id="SSSM01000003">
    <property type="protein sequence ID" value="THG31508.1"/>
    <property type="molecule type" value="Genomic_DNA"/>
</dbReference>
<dbReference type="AlphaFoldDB" id="A0A4S4FMN2"/>
<evidence type="ECO:0000256" key="2">
    <source>
        <dbReference type="ARBA" id="ARBA00022630"/>
    </source>
</evidence>
<dbReference type="GO" id="GO:0010181">
    <property type="term" value="F:FMN binding"/>
    <property type="evidence" value="ECO:0007669"/>
    <property type="project" value="InterPro"/>
</dbReference>
<dbReference type="InterPro" id="IPR011576">
    <property type="entry name" value="Pyridox_Oxase_N"/>
</dbReference>
<dbReference type="SUPFAM" id="SSF50475">
    <property type="entry name" value="FMN-binding split barrel"/>
    <property type="match status" value="1"/>
</dbReference>
<evidence type="ECO:0000256" key="1">
    <source>
        <dbReference type="ARBA" id="ARBA00007301"/>
    </source>
</evidence>
<evidence type="ECO:0000259" key="6">
    <source>
        <dbReference type="Pfam" id="PF01243"/>
    </source>
</evidence>
<dbReference type="Gene3D" id="2.30.110.10">
    <property type="entry name" value="Electron Transport, Fmn-binding Protein, Chain A"/>
    <property type="match status" value="1"/>
</dbReference>
<evidence type="ECO:0000256" key="5">
    <source>
        <dbReference type="PIRSR" id="PIRSR000190-2"/>
    </source>
</evidence>
<dbReference type="Pfam" id="PF10590">
    <property type="entry name" value="PNP_phzG_C"/>
    <property type="match status" value="1"/>
</dbReference>
<dbReference type="NCBIfam" id="NF004231">
    <property type="entry name" value="PRK05679.1"/>
    <property type="match status" value="1"/>
</dbReference>
<keyword evidence="2" id="KW-0285">Flavoprotein</keyword>
<feature type="binding site" evidence="5">
    <location>
        <position position="209"/>
    </location>
    <ligand>
        <name>FMN</name>
        <dbReference type="ChEBI" id="CHEBI:58210"/>
    </ligand>
</feature>
<keyword evidence="4 8" id="KW-0560">Oxidoreductase</keyword>
<evidence type="ECO:0000313" key="8">
    <source>
        <dbReference type="EMBL" id="THG31508.1"/>
    </source>
</evidence>